<dbReference type="Pfam" id="PF09335">
    <property type="entry name" value="VTT_dom"/>
    <property type="match status" value="1"/>
</dbReference>
<dbReference type="InterPro" id="IPR051311">
    <property type="entry name" value="DedA_domain"/>
</dbReference>
<evidence type="ECO:0000256" key="3">
    <source>
        <dbReference type="ARBA" id="ARBA00022475"/>
    </source>
</evidence>
<keyword evidence="3" id="KW-1003">Cell membrane</keyword>
<accession>A0AA96WIK8</accession>
<keyword evidence="6 7" id="KW-0472">Membrane</keyword>
<dbReference type="PANTHER" id="PTHR42709">
    <property type="entry name" value="ALKALINE PHOSPHATASE LIKE PROTEIN"/>
    <property type="match status" value="1"/>
</dbReference>
<evidence type="ECO:0000256" key="2">
    <source>
        <dbReference type="ARBA" id="ARBA00010792"/>
    </source>
</evidence>
<comment type="subcellular location">
    <subcellularLocation>
        <location evidence="1">Cell membrane</location>
        <topology evidence="1">Multi-pass membrane protein</topology>
    </subcellularLocation>
</comment>
<evidence type="ECO:0000313" key="9">
    <source>
        <dbReference type="EMBL" id="WNZ26023.1"/>
    </source>
</evidence>
<feature type="transmembrane region" description="Helical" evidence="7">
    <location>
        <begin position="50"/>
        <end position="71"/>
    </location>
</feature>
<protein>
    <submittedName>
        <fullName evidence="9">DedA family protein</fullName>
    </submittedName>
</protein>
<evidence type="ECO:0000256" key="4">
    <source>
        <dbReference type="ARBA" id="ARBA00022692"/>
    </source>
</evidence>
<feature type="domain" description="VTT" evidence="8">
    <location>
        <begin position="30"/>
        <end position="160"/>
    </location>
</feature>
<dbReference type="GO" id="GO:0005886">
    <property type="term" value="C:plasma membrane"/>
    <property type="evidence" value="ECO:0007669"/>
    <property type="project" value="UniProtKB-SubCell"/>
</dbReference>
<feature type="transmembrane region" description="Helical" evidence="7">
    <location>
        <begin position="12"/>
        <end position="30"/>
    </location>
</feature>
<evidence type="ECO:0000256" key="7">
    <source>
        <dbReference type="SAM" id="Phobius"/>
    </source>
</evidence>
<sequence>MAEWITQIMTSMGYWGIGILMFLENLFPPIPSELIMPLAGFTIGQGKMAFVPAVAAGVIGTMLGALPWYYIGSYLGETRLKNWLDRYGKWLGISGEEIDKAQRWFYRHGTKAVFFGRLVPGVRTLISVPAGFSRMRFGEFLVYSTLGTLAWVLLLTFAGYLLGDNYELVEEYLGPVSKVVLGLILVACIAWLVRHRQKRRNRNNSTPLK</sequence>
<keyword evidence="5 7" id="KW-1133">Transmembrane helix</keyword>
<name>A0AA96WIK8_9CYAN</name>
<comment type="similarity">
    <text evidence="2">Belongs to the DedA family.</text>
</comment>
<evidence type="ECO:0000256" key="6">
    <source>
        <dbReference type="ARBA" id="ARBA00023136"/>
    </source>
</evidence>
<feature type="transmembrane region" description="Helical" evidence="7">
    <location>
        <begin position="140"/>
        <end position="160"/>
    </location>
</feature>
<proteinExistence type="inferred from homology"/>
<feature type="transmembrane region" description="Helical" evidence="7">
    <location>
        <begin position="172"/>
        <end position="193"/>
    </location>
</feature>
<organism evidence="9">
    <name type="scientific">Leptolyngbya sp. NK1-12</name>
    <dbReference type="NCBI Taxonomy" id="2547451"/>
    <lineage>
        <taxon>Bacteria</taxon>
        <taxon>Bacillati</taxon>
        <taxon>Cyanobacteriota</taxon>
        <taxon>Cyanophyceae</taxon>
        <taxon>Leptolyngbyales</taxon>
        <taxon>Leptolyngbyaceae</taxon>
        <taxon>Leptolyngbya group</taxon>
        <taxon>Leptolyngbya</taxon>
    </lineage>
</organism>
<dbReference type="PANTHER" id="PTHR42709:SF6">
    <property type="entry name" value="UNDECAPRENYL PHOSPHATE TRANSPORTER A"/>
    <property type="match status" value="1"/>
</dbReference>
<dbReference type="EMBL" id="CP053586">
    <property type="protein sequence ID" value="WNZ26023.1"/>
    <property type="molecule type" value="Genomic_DNA"/>
</dbReference>
<evidence type="ECO:0000259" key="8">
    <source>
        <dbReference type="Pfam" id="PF09335"/>
    </source>
</evidence>
<reference evidence="9" key="1">
    <citation type="submission" date="2020-05" db="EMBL/GenBank/DDBJ databases">
        <authorList>
            <person name="Zhu T."/>
            <person name="Keshari N."/>
            <person name="Lu X."/>
        </authorList>
    </citation>
    <scope>NUCLEOTIDE SEQUENCE</scope>
    <source>
        <strain evidence="9">NK1-12</strain>
    </source>
</reference>
<dbReference type="InterPro" id="IPR032816">
    <property type="entry name" value="VTT_dom"/>
</dbReference>
<gene>
    <name evidence="9" type="ORF">HJG54_26500</name>
</gene>
<evidence type="ECO:0000256" key="1">
    <source>
        <dbReference type="ARBA" id="ARBA00004651"/>
    </source>
</evidence>
<keyword evidence="4 7" id="KW-0812">Transmembrane</keyword>
<dbReference type="AlphaFoldDB" id="A0AA96WIK8"/>
<evidence type="ECO:0000256" key="5">
    <source>
        <dbReference type="ARBA" id="ARBA00022989"/>
    </source>
</evidence>
<dbReference type="RefSeq" id="WP_316432218.1">
    <property type="nucleotide sequence ID" value="NZ_CP053586.1"/>
</dbReference>